<name>A0A4Y1RAN2_PRUDU</name>
<dbReference type="PANTHER" id="PTHR31044">
    <property type="entry name" value="BETA-1,3 GLUCANASE"/>
    <property type="match status" value="1"/>
</dbReference>
<accession>A0A4Y1RAN2</accession>
<organism evidence="5">
    <name type="scientific">Prunus dulcis</name>
    <name type="common">Almond</name>
    <name type="synonym">Amygdalus dulcis</name>
    <dbReference type="NCBI Taxonomy" id="3755"/>
    <lineage>
        <taxon>Eukaryota</taxon>
        <taxon>Viridiplantae</taxon>
        <taxon>Streptophyta</taxon>
        <taxon>Embryophyta</taxon>
        <taxon>Tracheophyta</taxon>
        <taxon>Spermatophyta</taxon>
        <taxon>Magnoliopsida</taxon>
        <taxon>eudicotyledons</taxon>
        <taxon>Gunneridae</taxon>
        <taxon>Pentapetalae</taxon>
        <taxon>rosids</taxon>
        <taxon>fabids</taxon>
        <taxon>Rosales</taxon>
        <taxon>Rosaceae</taxon>
        <taxon>Amygdaloideae</taxon>
        <taxon>Amygdaleae</taxon>
        <taxon>Prunus</taxon>
    </lineage>
</organism>
<dbReference type="InterPro" id="IPR012946">
    <property type="entry name" value="X8"/>
</dbReference>
<keyword evidence="3" id="KW-0732">Signal</keyword>
<dbReference type="GO" id="GO:0016787">
    <property type="term" value="F:hydrolase activity"/>
    <property type="evidence" value="ECO:0007669"/>
    <property type="project" value="UniProtKB-KW"/>
</dbReference>
<evidence type="ECO:0000256" key="3">
    <source>
        <dbReference type="ARBA" id="ARBA00022729"/>
    </source>
</evidence>
<dbReference type="PANTHER" id="PTHR31044:SF130">
    <property type="entry name" value="CARBOHYDRATE-BINDING X8 DOMAIN SUPERFAMILY PROTEIN"/>
    <property type="match status" value="1"/>
</dbReference>
<keyword evidence="2" id="KW-0336">GPI-anchor</keyword>
<dbReference type="Pfam" id="PF07983">
    <property type="entry name" value="X8"/>
    <property type="match status" value="2"/>
</dbReference>
<keyword evidence="2" id="KW-0449">Lipoprotein</keyword>
<feature type="domain" description="X8" evidence="4">
    <location>
        <begin position="59"/>
        <end position="153"/>
    </location>
</feature>
<dbReference type="GO" id="GO:0005886">
    <property type="term" value="C:plasma membrane"/>
    <property type="evidence" value="ECO:0007669"/>
    <property type="project" value="UniProtKB-SubCell"/>
</dbReference>
<dbReference type="AlphaFoldDB" id="A0A4Y1RAN2"/>
<dbReference type="Gene3D" id="1.20.58.1040">
    <property type="match status" value="1"/>
</dbReference>
<evidence type="ECO:0000259" key="4">
    <source>
        <dbReference type="SMART" id="SM00768"/>
    </source>
</evidence>
<protein>
    <submittedName>
        <fullName evidence="5">Glycosyl hydrolase family 17 protein</fullName>
    </submittedName>
</protein>
<evidence type="ECO:0000256" key="2">
    <source>
        <dbReference type="ARBA" id="ARBA00022622"/>
    </source>
</evidence>
<keyword evidence="5" id="KW-0378">Hydrolase</keyword>
<dbReference type="GO" id="GO:0098552">
    <property type="term" value="C:side of membrane"/>
    <property type="evidence" value="ECO:0007669"/>
    <property type="project" value="UniProtKB-KW"/>
</dbReference>
<dbReference type="InterPro" id="IPR044788">
    <property type="entry name" value="X8_dom_prot"/>
</dbReference>
<gene>
    <name evidence="5" type="ORF">Prudu_011229</name>
</gene>
<sequence length="206" mass="22565">MIMADGHYNCDFNGIGLVIVTNPSKPNDTLQNVLVMASMPESDQKENGEISMLINGQKAWCVAKPAAPQHALQSALDYACNYADCSPTKKGGSCYDPDRPVHQASFAMNAYYQKMGRNQWNCHLNNTSLISLADPRGSGPPLPQEKEDTWCVPKPGTPDSALQNIINFTCGILKECSEIQEHGSCYFPNTLINHAARPMDAILFSI</sequence>
<comment type="subcellular location">
    <subcellularLocation>
        <location evidence="1">Cell membrane</location>
        <topology evidence="1">Lipid-anchor</topology>
        <topology evidence="1">GPI-anchor</topology>
    </subcellularLocation>
</comment>
<dbReference type="EMBL" id="AP019300">
    <property type="protein sequence ID" value="BBH01075.1"/>
    <property type="molecule type" value="Genomic_DNA"/>
</dbReference>
<keyword evidence="2" id="KW-0472">Membrane</keyword>
<keyword evidence="2" id="KW-0325">Glycoprotein</keyword>
<dbReference type="GO" id="GO:0009506">
    <property type="term" value="C:plasmodesma"/>
    <property type="evidence" value="ECO:0007669"/>
    <property type="project" value="UniProtKB-ARBA"/>
</dbReference>
<dbReference type="SMART" id="SM00768">
    <property type="entry name" value="X8"/>
    <property type="match status" value="1"/>
</dbReference>
<evidence type="ECO:0000256" key="1">
    <source>
        <dbReference type="ARBA" id="ARBA00004609"/>
    </source>
</evidence>
<reference evidence="5" key="1">
    <citation type="journal article" date="2019" name="Science">
        <title>Mutation of a bHLH transcription factor allowed almond domestication.</title>
        <authorList>
            <person name="Sanchez-Perez R."/>
            <person name="Pavan S."/>
            <person name="Mazzeo R."/>
            <person name="Moldovan C."/>
            <person name="Aiese Cigliano R."/>
            <person name="Del Cueto J."/>
            <person name="Ricciardi F."/>
            <person name="Lotti C."/>
            <person name="Ricciardi L."/>
            <person name="Dicenta F."/>
            <person name="Lopez-Marques R.L."/>
            <person name="Lindberg Moller B."/>
        </authorList>
    </citation>
    <scope>NUCLEOTIDE SEQUENCE</scope>
</reference>
<evidence type="ECO:0000313" key="5">
    <source>
        <dbReference type="EMBL" id="BBH01075.1"/>
    </source>
</evidence>
<proteinExistence type="predicted"/>